<dbReference type="OrthoDB" id="6402405at2"/>
<dbReference type="EMBL" id="NEVJ01000002">
    <property type="protein sequence ID" value="OZI23024.1"/>
    <property type="molecule type" value="Genomic_DNA"/>
</dbReference>
<accession>A0A261RDE6</accession>
<name>A0A261RDE6_9BORD</name>
<evidence type="ECO:0000313" key="3">
    <source>
        <dbReference type="Proteomes" id="UP000216857"/>
    </source>
</evidence>
<dbReference type="Proteomes" id="UP000216857">
    <property type="component" value="Unassembled WGS sequence"/>
</dbReference>
<reference evidence="2" key="1">
    <citation type="submission" date="2017-05" db="EMBL/GenBank/DDBJ databases">
        <title>Complete and WGS of Bordetella genogroups.</title>
        <authorList>
            <person name="Spilker T."/>
            <person name="Lipuma J."/>
        </authorList>
    </citation>
    <scope>NUCLEOTIDE SEQUENCE</scope>
    <source>
        <strain evidence="2">AU21707</strain>
    </source>
</reference>
<dbReference type="RefSeq" id="WP_094846040.1">
    <property type="nucleotide sequence ID" value="NZ_NEVJ01000002.1"/>
</dbReference>
<sequence length="156" mass="17896">MAQRPFTQLEKWAGALLARLSPAEQRKVNQKIAIALRRSQAARIAGQRNPDGTPFEPRRTRKNLRGKKGRIKKRAMFVRLRNNRNLKAKATPGDISVGFFGRVARIARVHQYGLRDRPARGMEDVQYPTRELLGFTDDDIDLIRDMLLRHLAGEQL</sequence>
<protein>
    <submittedName>
        <fullName evidence="2">Phage virion morphogenesis protein</fullName>
    </submittedName>
</protein>
<gene>
    <name evidence="2" type="ORF">CAL26_05950</name>
</gene>
<proteinExistence type="predicted"/>
<dbReference type="Pfam" id="PF05069">
    <property type="entry name" value="Phage_tail_S"/>
    <property type="match status" value="1"/>
</dbReference>
<keyword evidence="3" id="KW-1185">Reference proteome</keyword>
<evidence type="ECO:0000313" key="2">
    <source>
        <dbReference type="EMBL" id="OZI23024.1"/>
    </source>
</evidence>
<dbReference type="InterPro" id="IPR006522">
    <property type="entry name" value="Phage_virion_morphogenesis"/>
</dbReference>
<evidence type="ECO:0000256" key="1">
    <source>
        <dbReference type="SAM" id="MobiDB-lite"/>
    </source>
</evidence>
<organism evidence="2 3">
    <name type="scientific">Bordetella genomosp. 9</name>
    <dbReference type="NCBI Taxonomy" id="1416803"/>
    <lineage>
        <taxon>Bacteria</taxon>
        <taxon>Pseudomonadati</taxon>
        <taxon>Pseudomonadota</taxon>
        <taxon>Betaproteobacteria</taxon>
        <taxon>Burkholderiales</taxon>
        <taxon>Alcaligenaceae</taxon>
        <taxon>Bordetella</taxon>
    </lineage>
</organism>
<dbReference type="NCBIfam" id="TIGR01635">
    <property type="entry name" value="tail_comp_S"/>
    <property type="match status" value="1"/>
</dbReference>
<feature type="region of interest" description="Disordered" evidence="1">
    <location>
        <begin position="43"/>
        <end position="68"/>
    </location>
</feature>
<comment type="caution">
    <text evidence="2">The sequence shown here is derived from an EMBL/GenBank/DDBJ whole genome shotgun (WGS) entry which is preliminary data.</text>
</comment>
<dbReference type="AlphaFoldDB" id="A0A261RDE6"/>
<feature type="compositionally biased region" description="Basic residues" evidence="1">
    <location>
        <begin position="59"/>
        <end position="68"/>
    </location>
</feature>